<evidence type="ECO:0000313" key="2">
    <source>
        <dbReference type="EMBL" id="KZV29685.1"/>
    </source>
</evidence>
<sequence length="123" mass="13581">MSKYADLHLYVETESIDPNVGYNEPDSYIQHVSEGGFFNHPEHGSGSWYQHVTGGNQIFDANAADHKIEVASPDQGDVNTHVGNSDTEPKISSYESDEEPANDEQENMNEGTSSRHVQGDTLQ</sequence>
<dbReference type="AlphaFoldDB" id="A0A2Z7B593"/>
<dbReference type="Proteomes" id="UP000250235">
    <property type="component" value="Unassembled WGS sequence"/>
</dbReference>
<evidence type="ECO:0000313" key="3">
    <source>
        <dbReference type="Proteomes" id="UP000250235"/>
    </source>
</evidence>
<keyword evidence="3" id="KW-1185">Reference proteome</keyword>
<feature type="region of interest" description="Disordered" evidence="1">
    <location>
        <begin position="72"/>
        <end position="123"/>
    </location>
</feature>
<dbReference type="EMBL" id="KV009361">
    <property type="protein sequence ID" value="KZV29685.1"/>
    <property type="molecule type" value="Genomic_DNA"/>
</dbReference>
<accession>A0A2Z7B593</accession>
<evidence type="ECO:0000256" key="1">
    <source>
        <dbReference type="SAM" id="MobiDB-lite"/>
    </source>
</evidence>
<reference evidence="2 3" key="1">
    <citation type="journal article" date="2015" name="Proc. Natl. Acad. Sci. U.S.A.">
        <title>The resurrection genome of Boea hygrometrica: A blueprint for survival of dehydration.</title>
        <authorList>
            <person name="Xiao L."/>
            <person name="Yang G."/>
            <person name="Zhang L."/>
            <person name="Yang X."/>
            <person name="Zhao S."/>
            <person name="Ji Z."/>
            <person name="Zhou Q."/>
            <person name="Hu M."/>
            <person name="Wang Y."/>
            <person name="Chen M."/>
            <person name="Xu Y."/>
            <person name="Jin H."/>
            <person name="Xiao X."/>
            <person name="Hu G."/>
            <person name="Bao F."/>
            <person name="Hu Y."/>
            <person name="Wan P."/>
            <person name="Li L."/>
            <person name="Deng X."/>
            <person name="Kuang T."/>
            <person name="Xiang C."/>
            <person name="Zhu J.K."/>
            <person name="Oliver M.J."/>
            <person name="He Y."/>
        </authorList>
    </citation>
    <scope>NUCLEOTIDE SEQUENCE [LARGE SCALE GENOMIC DNA]</scope>
    <source>
        <strain evidence="3">cv. XS01</strain>
    </source>
</reference>
<feature type="compositionally biased region" description="Polar residues" evidence="1">
    <location>
        <begin position="108"/>
        <end position="123"/>
    </location>
</feature>
<organism evidence="2 3">
    <name type="scientific">Dorcoceras hygrometricum</name>
    <dbReference type="NCBI Taxonomy" id="472368"/>
    <lineage>
        <taxon>Eukaryota</taxon>
        <taxon>Viridiplantae</taxon>
        <taxon>Streptophyta</taxon>
        <taxon>Embryophyta</taxon>
        <taxon>Tracheophyta</taxon>
        <taxon>Spermatophyta</taxon>
        <taxon>Magnoliopsida</taxon>
        <taxon>eudicotyledons</taxon>
        <taxon>Gunneridae</taxon>
        <taxon>Pentapetalae</taxon>
        <taxon>asterids</taxon>
        <taxon>lamiids</taxon>
        <taxon>Lamiales</taxon>
        <taxon>Gesneriaceae</taxon>
        <taxon>Didymocarpoideae</taxon>
        <taxon>Trichosporeae</taxon>
        <taxon>Loxocarpinae</taxon>
        <taxon>Dorcoceras</taxon>
    </lineage>
</organism>
<protein>
    <submittedName>
        <fullName evidence="2">Uncharacterized protein</fullName>
    </submittedName>
</protein>
<feature type="compositionally biased region" description="Acidic residues" evidence="1">
    <location>
        <begin position="95"/>
        <end position="107"/>
    </location>
</feature>
<gene>
    <name evidence="2" type="ORF">F511_08396</name>
</gene>
<proteinExistence type="predicted"/>
<feature type="compositionally biased region" description="Polar residues" evidence="1">
    <location>
        <begin position="77"/>
        <end position="86"/>
    </location>
</feature>
<name>A0A2Z7B593_9LAMI</name>